<evidence type="ECO:0000313" key="2">
    <source>
        <dbReference type="Proteomes" id="UP000070544"/>
    </source>
</evidence>
<proteinExistence type="predicted"/>
<protein>
    <submittedName>
        <fullName evidence="1">Uncharacterized protein</fullName>
    </submittedName>
</protein>
<keyword evidence="2" id="KW-1185">Reference proteome</keyword>
<sequence length="304" mass="34574">EQLTELIKIIRDMEINEHIANDTLRAKTKPEALASGKKQEFRRWMKTDSRGFKRAYEMKGPGIIPGKLLGAVGGYESIWDNDLEKHDIMTEEILGNLSANENGNASIEVQSDLSRLIKRGGVYKLLKDASNRINSFSKRAQKKDIDTVVLGENEEDDYDDVLSNHDDENENEFEKVDTDLNLIDGEGDIEVDGDDAVDDDDNIENEYDELEGELSEVEDFDDNIVTKLKKALVVDPNEDADDSNDEEHESVSKTKHGDIRILQVLRTIPDNYLLVNVSILKKERALSQNRQRCHQQTLLFRLKA</sequence>
<dbReference type="EMBL" id="KQ965985">
    <property type="protein sequence ID" value="KXS08798.1"/>
    <property type="molecule type" value="Genomic_DNA"/>
</dbReference>
<gene>
    <name evidence="1" type="ORF">M427DRAFT_50316</name>
</gene>
<dbReference type="Proteomes" id="UP000070544">
    <property type="component" value="Unassembled WGS sequence"/>
</dbReference>
<evidence type="ECO:0000313" key="1">
    <source>
        <dbReference type="EMBL" id="KXS08798.1"/>
    </source>
</evidence>
<name>A0A138ZWA9_GONPJ</name>
<dbReference type="AlphaFoldDB" id="A0A138ZWA9"/>
<feature type="non-terminal residue" evidence="1">
    <location>
        <position position="1"/>
    </location>
</feature>
<organism evidence="1 2">
    <name type="scientific">Gonapodya prolifera (strain JEL478)</name>
    <name type="common">Monoblepharis prolifera</name>
    <dbReference type="NCBI Taxonomy" id="1344416"/>
    <lineage>
        <taxon>Eukaryota</taxon>
        <taxon>Fungi</taxon>
        <taxon>Fungi incertae sedis</taxon>
        <taxon>Chytridiomycota</taxon>
        <taxon>Chytridiomycota incertae sedis</taxon>
        <taxon>Monoblepharidomycetes</taxon>
        <taxon>Monoblepharidales</taxon>
        <taxon>Gonapodyaceae</taxon>
        <taxon>Gonapodya</taxon>
    </lineage>
</organism>
<accession>A0A138ZWA9</accession>
<reference evidence="1 2" key="1">
    <citation type="journal article" date="2015" name="Genome Biol. Evol.">
        <title>Phylogenomic analyses indicate that early fungi evolved digesting cell walls of algal ancestors of land plants.</title>
        <authorList>
            <person name="Chang Y."/>
            <person name="Wang S."/>
            <person name="Sekimoto S."/>
            <person name="Aerts A.L."/>
            <person name="Choi C."/>
            <person name="Clum A."/>
            <person name="LaButti K.M."/>
            <person name="Lindquist E.A."/>
            <person name="Yee Ngan C."/>
            <person name="Ohm R.A."/>
            <person name="Salamov A.A."/>
            <person name="Grigoriev I.V."/>
            <person name="Spatafora J.W."/>
            <person name="Berbee M.L."/>
        </authorList>
    </citation>
    <scope>NUCLEOTIDE SEQUENCE [LARGE SCALE GENOMIC DNA]</scope>
    <source>
        <strain evidence="1 2">JEL478</strain>
    </source>
</reference>